<protein>
    <recommendedName>
        <fullName evidence="1">Haem-binding domain-containing protein</fullName>
    </recommendedName>
</protein>
<dbReference type="InterPro" id="IPR025992">
    <property type="entry name" value="Haem-bd"/>
</dbReference>
<evidence type="ECO:0000313" key="3">
    <source>
        <dbReference type="Proteomes" id="UP000231564"/>
    </source>
</evidence>
<feature type="domain" description="Haem-binding" evidence="1">
    <location>
        <begin position="13"/>
        <end position="150"/>
    </location>
</feature>
<gene>
    <name evidence="2" type="ORF">MARIT_0503</name>
</gene>
<dbReference type="STRING" id="1349785.GCA_000509405_01352"/>
<dbReference type="RefSeq" id="WP_100210662.1">
    <property type="nucleotide sequence ID" value="NZ_CP138495.1"/>
</dbReference>
<name>A0A2H1E6L7_9FLAO</name>
<dbReference type="EMBL" id="LT634361">
    <property type="protein sequence ID" value="SFZ80398.1"/>
    <property type="molecule type" value="Genomic_DNA"/>
</dbReference>
<sequence>MTLLKKALLLFFFILFIGIQFYTPYKVLKPTSTSLEYDIILNNQPPTEVSNLLKTACYDCHSYESKTYWYSEIAPVSWLVKKHIIAGREALNFSEWELYSFSKKLDLSGKIMFEVYDGKMPLQEYLRMHPTANLSKKQQNKITQWINSLVE</sequence>
<dbReference type="SMART" id="SM01235">
    <property type="entry name" value="Haem_bd"/>
    <property type="match status" value="1"/>
</dbReference>
<dbReference type="OrthoDB" id="196738at2"/>
<evidence type="ECO:0000259" key="1">
    <source>
        <dbReference type="SMART" id="SM01235"/>
    </source>
</evidence>
<dbReference type="KEGG" id="tmar:MARIT_0503"/>
<proteinExistence type="predicted"/>
<accession>A0A2H1E6L7</accession>
<dbReference type="Pfam" id="PF14376">
    <property type="entry name" value="Haem_bd"/>
    <property type="match status" value="1"/>
</dbReference>
<dbReference type="Proteomes" id="UP000231564">
    <property type="component" value="Chromosome MARIT"/>
</dbReference>
<evidence type="ECO:0000313" key="2">
    <source>
        <dbReference type="EMBL" id="SFZ80398.1"/>
    </source>
</evidence>
<keyword evidence="3" id="KW-1185">Reference proteome</keyword>
<organism evidence="2 3">
    <name type="scientific">Tenacibaculum maritimum NCIMB 2154</name>
    <dbReference type="NCBI Taxonomy" id="1349785"/>
    <lineage>
        <taxon>Bacteria</taxon>
        <taxon>Pseudomonadati</taxon>
        <taxon>Bacteroidota</taxon>
        <taxon>Flavobacteriia</taxon>
        <taxon>Flavobacteriales</taxon>
        <taxon>Flavobacteriaceae</taxon>
        <taxon>Tenacibaculum</taxon>
    </lineage>
</organism>
<dbReference type="AlphaFoldDB" id="A0A2H1E6L7"/>
<dbReference type="GeneID" id="47722100"/>
<reference evidence="2 3" key="1">
    <citation type="submission" date="2016-11" db="EMBL/GenBank/DDBJ databases">
        <authorList>
            <person name="Jaros S."/>
            <person name="Januszkiewicz K."/>
            <person name="Wedrychowicz H."/>
        </authorList>
    </citation>
    <scope>NUCLEOTIDE SEQUENCE [LARGE SCALE GENOMIC DNA]</scope>
    <source>
        <strain evidence="2">NCIMB 2154T</strain>
    </source>
</reference>